<dbReference type="PROSITE" id="PS50943">
    <property type="entry name" value="HTH_CROC1"/>
    <property type="match status" value="1"/>
</dbReference>
<dbReference type="Pfam" id="PF12844">
    <property type="entry name" value="HTH_19"/>
    <property type="match status" value="1"/>
</dbReference>
<dbReference type="EMBL" id="BK015368">
    <property type="protein sequence ID" value="DAE03533.1"/>
    <property type="molecule type" value="Genomic_DNA"/>
</dbReference>
<dbReference type="GO" id="GO:0003677">
    <property type="term" value="F:DNA binding"/>
    <property type="evidence" value="ECO:0007669"/>
    <property type="project" value="InterPro"/>
</dbReference>
<dbReference type="SUPFAM" id="SSF47413">
    <property type="entry name" value="lambda repressor-like DNA-binding domains"/>
    <property type="match status" value="1"/>
</dbReference>
<accession>A0A8S5PA98</accession>
<dbReference type="InterPro" id="IPR010982">
    <property type="entry name" value="Lambda_DNA-bd_dom_sf"/>
</dbReference>
<feature type="domain" description="HTH cro/C1-type" evidence="1">
    <location>
        <begin position="5"/>
        <end position="58"/>
    </location>
</feature>
<name>A0A8S5PA98_9CAUD</name>
<reference evidence="2" key="1">
    <citation type="journal article" date="2021" name="Proc. Natl. Acad. Sci. U.S.A.">
        <title>A Catalog of Tens of Thousands of Viruses from Human Metagenomes Reveals Hidden Associations with Chronic Diseases.</title>
        <authorList>
            <person name="Tisza M.J."/>
            <person name="Buck C.B."/>
        </authorList>
    </citation>
    <scope>NUCLEOTIDE SEQUENCE</scope>
    <source>
        <strain evidence="2">CtpoI7</strain>
    </source>
</reference>
<dbReference type="Gene3D" id="1.10.260.40">
    <property type="entry name" value="lambda repressor-like DNA-binding domains"/>
    <property type="match status" value="1"/>
</dbReference>
<evidence type="ECO:0000313" key="2">
    <source>
        <dbReference type="EMBL" id="DAE03533.1"/>
    </source>
</evidence>
<dbReference type="SMART" id="SM00530">
    <property type="entry name" value="HTH_XRE"/>
    <property type="match status" value="1"/>
</dbReference>
<protein>
    <submittedName>
        <fullName evidence="2">Repressor protein</fullName>
    </submittedName>
</protein>
<evidence type="ECO:0000259" key="1">
    <source>
        <dbReference type="PROSITE" id="PS50943"/>
    </source>
</evidence>
<sequence>MFERIKKLAAKRNMNVKELAIKLGFSQNYFYSLKNGVAIPSDKLALVANYLGVSTDYLLGNTDKPSWATEKDVLDIERALQLNNTIVAYDGIELTDEEKEQVDAIIRGVLWKHLKNKK</sequence>
<dbReference type="InterPro" id="IPR001387">
    <property type="entry name" value="Cro/C1-type_HTH"/>
</dbReference>
<organism evidence="2">
    <name type="scientific">Siphoviridae sp. ctpoI7</name>
    <dbReference type="NCBI Taxonomy" id="2825678"/>
    <lineage>
        <taxon>Viruses</taxon>
        <taxon>Duplodnaviria</taxon>
        <taxon>Heunggongvirae</taxon>
        <taxon>Uroviricota</taxon>
        <taxon>Caudoviricetes</taxon>
    </lineage>
</organism>
<proteinExistence type="predicted"/>
<dbReference type="CDD" id="cd00093">
    <property type="entry name" value="HTH_XRE"/>
    <property type="match status" value="1"/>
</dbReference>